<accession>A0ACB6Z201</accession>
<keyword evidence="2" id="KW-1185">Reference proteome</keyword>
<evidence type="ECO:0000313" key="1">
    <source>
        <dbReference type="EMBL" id="KAF9643588.1"/>
    </source>
</evidence>
<proteinExistence type="predicted"/>
<organism evidence="1 2">
    <name type="scientific">Thelephora ganbajun</name>
    <name type="common">Ganba fungus</name>
    <dbReference type="NCBI Taxonomy" id="370292"/>
    <lineage>
        <taxon>Eukaryota</taxon>
        <taxon>Fungi</taxon>
        <taxon>Dikarya</taxon>
        <taxon>Basidiomycota</taxon>
        <taxon>Agaricomycotina</taxon>
        <taxon>Agaricomycetes</taxon>
        <taxon>Thelephorales</taxon>
        <taxon>Thelephoraceae</taxon>
        <taxon>Thelephora</taxon>
    </lineage>
</organism>
<name>A0ACB6Z201_THEGA</name>
<reference evidence="1" key="2">
    <citation type="journal article" date="2020" name="Nat. Commun.">
        <title>Large-scale genome sequencing of mycorrhizal fungi provides insights into the early evolution of symbiotic traits.</title>
        <authorList>
            <person name="Miyauchi S."/>
            <person name="Kiss E."/>
            <person name="Kuo A."/>
            <person name="Drula E."/>
            <person name="Kohler A."/>
            <person name="Sanchez-Garcia M."/>
            <person name="Morin E."/>
            <person name="Andreopoulos B."/>
            <person name="Barry K.W."/>
            <person name="Bonito G."/>
            <person name="Buee M."/>
            <person name="Carver A."/>
            <person name="Chen C."/>
            <person name="Cichocki N."/>
            <person name="Clum A."/>
            <person name="Culley D."/>
            <person name="Crous P.W."/>
            <person name="Fauchery L."/>
            <person name="Girlanda M."/>
            <person name="Hayes R.D."/>
            <person name="Keri Z."/>
            <person name="LaButti K."/>
            <person name="Lipzen A."/>
            <person name="Lombard V."/>
            <person name="Magnuson J."/>
            <person name="Maillard F."/>
            <person name="Murat C."/>
            <person name="Nolan M."/>
            <person name="Ohm R.A."/>
            <person name="Pangilinan J."/>
            <person name="Pereira M.F."/>
            <person name="Perotto S."/>
            <person name="Peter M."/>
            <person name="Pfister S."/>
            <person name="Riley R."/>
            <person name="Sitrit Y."/>
            <person name="Stielow J.B."/>
            <person name="Szollosi G."/>
            <person name="Zifcakova L."/>
            <person name="Stursova M."/>
            <person name="Spatafora J.W."/>
            <person name="Tedersoo L."/>
            <person name="Vaario L.M."/>
            <person name="Yamada A."/>
            <person name="Yan M."/>
            <person name="Wang P."/>
            <person name="Xu J."/>
            <person name="Bruns T."/>
            <person name="Baldrian P."/>
            <person name="Vilgalys R."/>
            <person name="Dunand C."/>
            <person name="Henrissat B."/>
            <person name="Grigoriev I.V."/>
            <person name="Hibbett D."/>
            <person name="Nagy L.G."/>
            <person name="Martin F.M."/>
        </authorList>
    </citation>
    <scope>NUCLEOTIDE SEQUENCE</scope>
    <source>
        <strain evidence="1">P2</strain>
    </source>
</reference>
<protein>
    <submittedName>
        <fullName evidence="1">Uncharacterized protein</fullName>
    </submittedName>
</protein>
<evidence type="ECO:0000313" key="2">
    <source>
        <dbReference type="Proteomes" id="UP000886501"/>
    </source>
</evidence>
<gene>
    <name evidence="1" type="ORF">BDM02DRAFT_3132324</name>
</gene>
<sequence>MNPTPSSLRLWNAVPWPGGTPETQRTEWTARPYVRHGIRLNTPILFEPRNCRLGRLNHKDVHRRSYGSNDCVTTHSASVATHKTRSLYLDGAKLSGLTRFIRIRSFMLTYRFAHLPSDVPPLSGFPYIGSTGVIRPKKHSRKSRDLPWMNETYSTGNSTFGLPFLPPHPKPSMNGFDLKAEELVNLPMAVIHRSIQTTPRRSTEAKAHARPASEFHRIDGDFR</sequence>
<dbReference type="EMBL" id="MU118205">
    <property type="protein sequence ID" value="KAF9643588.1"/>
    <property type="molecule type" value="Genomic_DNA"/>
</dbReference>
<comment type="caution">
    <text evidence="1">The sequence shown here is derived from an EMBL/GenBank/DDBJ whole genome shotgun (WGS) entry which is preliminary data.</text>
</comment>
<reference evidence="1" key="1">
    <citation type="submission" date="2019-10" db="EMBL/GenBank/DDBJ databases">
        <authorList>
            <consortium name="DOE Joint Genome Institute"/>
            <person name="Kuo A."/>
            <person name="Miyauchi S."/>
            <person name="Kiss E."/>
            <person name="Drula E."/>
            <person name="Kohler A."/>
            <person name="Sanchez-Garcia M."/>
            <person name="Andreopoulos B."/>
            <person name="Barry K.W."/>
            <person name="Bonito G."/>
            <person name="Buee M."/>
            <person name="Carver A."/>
            <person name="Chen C."/>
            <person name="Cichocki N."/>
            <person name="Clum A."/>
            <person name="Culley D."/>
            <person name="Crous P.W."/>
            <person name="Fauchery L."/>
            <person name="Girlanda M."/>
            <person name="Hayes R."/>
            <person name="Keri Z."/>
            <person name="Labutti K."/>
            <person name="Lipzen A."/>
            <person name="Lombard V."/>
            <person name="Magnuson J."/>
            <person name="Maillard F."/>
            <person name="Morin E."/>
            <person name="Murat C."/>
            <person name="Nolan M."/>
            <person name="Ohm R."/>
            <person name="Pangilinan J."/>
            <person name="Pereira M."/>
            <person name="Perotto S."/>
            <person name="Peter M."/>
            <person name="Riley R."/>
            <person name="Sitrit Y."/>
            <person name="Stielow B."/>
            <person name="Szollosi G."/>
            <person name="Zifcakova L."/>
            <person name="Stursova M."/>
            <person name="Spatafora J.W."/>
            <person name="Tedersoo L."/>
            <person name="Vaario L.-M."/>
            <person name="Yamada A."/>
            <person name="Yan M."/>
            <person name="Wang P."/>
            <person name="Xu J."/>
            <person name="Bruns T."/>
            <person name="Baldrian P."/>
            <person name="Vilgalys R."/>
            <person name="Henrissat B."/>
            <person name="Grigoriev I.V."/>
            <person name="Hibbett D."/>
            <person name="Nagy L.G."/>
            <person name="Martin F.M."/>
        </authorList>
    </citation>
    <scope>NUCLEOTIDE SEQUENCE</scope>
    <source>
        <strain evidence="1">P2</strain>
    </source>
</reference>
<dbReference type="Proteomes" id="UP000886501">
    <property type="component" value="Unassembled WGS sequence"/>
</dbReference>